<keyword evidence="2" id="KW-1185">Reference proteome</keyword>
<accession>A0A640W916</accession>
<dbReference type="Proteomes" id="UP000466024">
    <property type="component" value="Unassembled WGS sequence"/>
</dbReference>
<dbReference type="EMBL" id="VTPX01000021">
    <property type="protein sequence ID" value="KAA0015506.1"/>
    <property type="molecule type" value="Genomic_DNA"/>
</dbReference>
<organism evidence="1 2">
    <name type="scientific">Salinicola corii</name>
    <dbReference type="NCBI Taxonomy" id="2606937"/>
    <lineage>
        <taxon>Bacteria</taxon>
        <taxon>Pseudomonadati</taxon>
        <taxon>Pseudomonadota</taxon>
        <taxon>Gammaproteobacteria</taxon>
        <taxon>Oceanospirillales</taxon>
        <taxon>Halomonadaceae</taxon>
        <taxon>Salinicola</taxon>
    </lineage>
</organism>
<evidence type="ECO:0000313" key="1">
    <source>
        <dbReference type="EMBL" id="KAA0015506.1"/>
    </source>
</evidence>
<reference evidence="1 2" key="1">
    <citation type="submission" date="2019-08" db="EMBL/GenBank/DDBJ databases">
        <title>Bioinformatics analysis of the strain L3 and L5.</title>
        <authorList>
            <person name="Li X."/>
        </authorList>
    </citation>
    <scope>NUCLEOTIDE SEQUENCE [LARGE SCALE GENOMIC DNA]</scope>
    <source>
        <strain evidence="1 2">L3</strain>
    </source>
</reference>
<comment type="caution">
    <text evidence="1">The sequence shown here is derived from an EMBL/GenBank/DDBJ whole genome shotgun (WGS) entry which is preliminary data.</text>
</comment>
<name>A0A640W916_9GAMM</name>
<dbReference type="InterPro" id="IPR010265">
    <property type="entry name" value="Phage_lambda_TipM"/>
</dbReference>
<dbReference type="RefSeq" id="WP_149437822.1">
    <property type="nucleotide sequence ID" value="NZ_VTPX01000021.1"/>
</dbReference>
<gene>
    <name evidence="1" type="ORF">F0A16_20685</name>
</gene>
<evidence type="ECO:0000313" key="2">
    <source>
        <dbReference type="Proteomes" id="UP000466024"/>
    </source>
</evidence>
<dbReference type="Pfam" id="PF05939">
    <property type="entry name" value="Phage_min_tail"/>
    <property type="match status" value="1"/>
</dbReference>
<sequence>MDTLPDVPMDWEPQITPQANVDTVQYGDGYEQRRPAGINYVKHQASVQWSSLTRDEFDQVYPFLKDRLSLTPFLWTEPSETTPRRWICDAVAKAEINARFWRVSATFREVMA</sequence>
<dbReference type="AlphaFoldDB" id="A0A640W916"/>
<protein>
    <submittedName>
        <fullName evidence="1">Phage tail protein</fullName>
    </submittedName>
</protein>
<proteinExistence type="predicted"/>